<evidence type="ECO:0000256" key="1">
    <source>
        <dbReference type="ARBA" id="ARBA00008270"/>
    </source>
</evidence>
<dbReference type="Proteomes" id="UP000094578">
    <property type="component" value="Unassembled WGS sequence"/>
</dbReference>
<dbReference type="PANTHER" id="PTHR13774">
    <property type="entry name" value="PHENAZINE BIOSYNTHESIS PROTEIN"/>
    <property type="match status" value="1"/>
</dbReference>
<reference evidence="4 5" key="1">
    <citation type="submission" date="2016-08" db="EMBL/GenBank/DDBJ databases">
        <title>Genome sequencing of Paenibacillus sp. TI45-13ar, isolated from Korean traditional nuruk.</title>
        <authorList>
            <person name="Kim S.-J."/>
        </authorList>
    </citation>
    <scope>NUCLEOTIDE SEQUENCE [LARGE SCALE GENOMIC DNA]</scope>
    <source>
        <strain evidence="4 5">TI45-13ar</strain>
    </source>
</reference>
<dbReference type="NCBIfam" id="TIGR00654">
    <property type="entry name" value="PhzF_family"/>
    <property type="match status" value="1"/>
</dbReference>
<organism evidence="4 5">
    <name type="scientific">Paenibacillus nuruki</name>
    <dbReference type="NCBI Taxonomy" id="1886670"/>
    <lineage>
        <taxon>Bacteria</taxon>
        <taxon>Bacillati</taxon>
        <taxon>Bacillota</taxon>
        <taxon>Bacilli</taxon>
        <taxon>Bacillales</taxon>
        <taxon>Paenibacillaceae</taxon>
        <taxon>Paenibacillus</taxon>
    </lineage>
</organism>
<evidence type="ECO:0000256" key="3">
    <source>
        <dbReference type="PIRSR" id="PIRSR016184-1"/>
    </source>
</evidence>
<dbReference type="InterPro" id="IPR003719">
    <property type="entry name" value="Phenazine_PhzF-like"/>
</dbReference>
<dbReference type="Pfam" id="PF02567">
    <property type="entry name" value="PhzC-PhzF"/>
    <property type="match status" value="1"/>
</dbReference>
<feature type="active site" evidence="3">
    <location>
        <position position="46"/>
    </location>
</feature>
<evidence type="ECO:0000256" key="2">
    <source>
        <dbReference type="ARBA" id="ARBA00023235"/>
    </source>
</evidence>
<dbReference type="EC" id="5.3.3.17" evidence="4"/>
<dbReference type="PANTHER" id="PTHR13774:SF39">
    <property type="entry name" value="BIOSYNTHESIS PROTEIN, PUTATIVE-RELATED"/>
    <property type="match status" value="1"/>
</dbReference>
<dbReference type="AlphaFoldDB" id="A0A1E3KWP4"/>
<dbReference type="EMBL" id="MDER01000107">
    <property type="protein sequence ID" value="ODP25959.1"/>
    <property type="molecule type" value="Genomic_DNA"/>
</dbReference>
<dbReference type="PIRSF" id="PIRSF016184">
    <property type="entry name" value="PhzC_PhzF"/>
    <property type="match status" value="1"/>
</dbReference>
<gene>
    <name evidence="4" type="ORF">PTI45_04690</name>
</gene>
<accession>A0A1E3KWP4</accession>
<dbReference type="PATRIC" id="fig|1886670.3.peg.4708"/>
<comment type="similarity">
    <text evidence="1">Belongs to the PhzF family.</text>
</comment>
<evidence type="ECO:0000313" key="4">
    <source>
        <dbReference type="EMBL" id="ODP25959.1"/>
    </source>
</evidence>
<keyword evidence="5" id="KW-1185">Reference proteome</keyword>
<keyword evidence="2 4" id="KW-0413">Isomerase</keyword>
<dbReference type="Gene3D" id="3.10.310.10">
    <property type="entry name" value="Diaminopimelate Epimerase, Chain A, domain 1"/>
    <property type="match status" value="2"/>
</dbReference>
<protein>
    <submittedName>
        <fullName evidence="4">Trans-2,3-dihydro-3-hydroxyanthranilate isomerase</fullName>
        <ecNumber evidence="4">5.3.3.17</ecNumber>
    </submittedName>
</protein>
<dbReference type="RefSeq" id="WP_069329988.1">
    <property type="nucleotide sequence ID" value="NZ_MDER01000107.1"/>
</dbReference>
<name>A0A1E3KWP4_9BACL</name>
<dbReference type="GO" id="GO:0005737">
    <property type="term" value="C:cytoplasm"/>
    <property type="evidence" value="ECO:0007669"/>
    <property type="project" value="TreeGrafter"/>
</dbReference>
<comment type="caution">
    <text evidence="4">The sequence shown here is derived from an EMBL/GenBank/DDBJ whole genome shotgun (WGS) entry which is preliminary data.</text>
</comment>
<dbReference type="STRING" id="1886670.PTI45_04690"/>
<sequence>MDIEVYTLNAFSYQEQGGNPAGVVLDANHLSTAQMQHIAHQLGFSETAFILPSTVSDYHIRYFTPNHEVDLCGHATIASFYLMVNQQHIRPGKYEIETLAGRLDVHIQDDHYVFLTQTLPQFDIEIDPHEIADSLGISVSELSVDLPVQIVSTGLRDLMIPIRSLATLQRIEPNLEQIKNISQKYDVVGYHLFTLDTTGDAIAQCRNFAPLYDIPEESATGTSTGALICYLYQHNSIPVTTTAPFIFEQGYTMNLPSRLLATLQLNTQGSIESVQVGGLAANIQKCSIHLPEE</sequence>
<dbReference type="GO" id="GO:0102943">
    <property type="term" value="F:trans-2,3-dihydro-3-hydroxy-anthranilate isomerase activity"/>
    <property type="evidence" value="ECO:0007669"/>
    <property type="project" value="UniProtKB-EC"/>
</dbReference>
<proteinExistence type="inferred from homology"/>
<dbReference type="SUPFAM" id="SSF54506">
    <property type="entry name" value="Diaminopimelate epimerase-like"/>
    <property type="match status" value="1"/>
</dbReference>
<evidence type="ECO:0000313" key="5">
    <source>
        <dbReference type="Proteomes" id="UP000094578"/>
    </source>
</evidence>